<dbReference type="EC" id="2.7.13.3" evidence="3"/>
<feature type="signal peptide" evidence="10">
    <location>
        <begin position="1"/>
        <end position="20"/>
    </location>
</feature>
<comment type="similarity">
    <text evidence="7">Belongs to the Rap family.</text>
</comment>
<dbReference type="InterPro" id="IPR051476">
    <property type="entry name" value="Bac_ResReg_Asp_Phosphatase"/>
</dbReference>
<dbReference type="Pfam" id="PF13181">
    <property type="entry name" value="TPR_8"/>
    <property type="match status" value="2"/>
</dbReference>
<keyword evidence="9" id="KW-0812">Transmembrane</keyword>
<dbReference type="SUPFAM" id="SSF48452">
    <property type="entry name" value="TPR-like"/>
    <property type="match status" value="2"/>
</dbReference>
<name>A0A4U1C9M9_9SPHI</name>
<dbReference type="Proteomes" id="UP000308181">
    <property type="component" value="Unassembled WGS sequence"/>
</dbReference>
<evidence type="ECO:0000256" key="1">
    <source>
        <dbReference type="ARBA" id="ARBA00000085"/>
    </source>
</evidence>
<dbReference type="AlphaFoldDB" id="A0A4U1C9M9"/>
<feature type="repeat" description="TPR" evidence="8">
    <location>
        <begin position="82"/>
        <end position="115"/>
    </location>
</feature>
<keyword evidence="4" id="KW-0963">Cytoplasm</keyword>
<dbReference type="Gene3D" id="1.10.287.130">
    <property type="match status" value="1"/>
</dbReference>
<dbReference type="PROSITE" id="PS51257">
    <property type="entry name" value="PROKAR_LIPOPROTEIN"/>
    <property type="match status" value="1"/>
</dbReference>
<dbReference type="PANTHER" id="PTHR46630">
    <property type="entry name" value="TETRATRICOPEPTIDE REPEAT PROTEIN 29"/>
    <property type="match status" value="1"/>
</dbReference>
<comment type="catalytic activity">
    <reaction evidence="1">
        <text>ATP + protein L-histidine = ADP + protein N-phospho-L-histidine.</text>
        <dbReference type="EC" id="2.7.13.3"/>
    </reaction>
</comment>
<reference evidence="11 12" key="1">
    <citation type="submission" date="2019-04" db="EMBL/GenBank/DDBJ databases">
        <title>Pedobacter sp. AR-3-17 sp. nov., isolated from Arctic soil.</title>
        <authorList>
            <person name="Dahal R.H."/>
            <person name="Kim D.-U."/>
        </authorList>
    </citation>
    <scope>NUCLEOTIDE SEQUENCE [LARGE SCALE GENOMIC DNA]</scope>
    <source>
        <strain evidence="11 12">AR-3-17</strain>
    </source>
</reference>
<evidence type="ECO:0000256" key="9">
    <source>
        <dbReference type="SAM" id="Phobius"/>
    </source>
</evidence>
<dbReference type="GO" id="GO:0005737">
    <property type="term" value="C:cytoplasm"/>
    <property type="evidence" value="ECO:0007669"/>
    <property type="project" value="UniProtKB-SubCell"/>
</dbReference>
<comment type="subcellular location">
    <subcellularLocation>
        <location evidence="2">Cytoplasm</location>
    </subcellularLocation>
</comment>
<comment type="caution">
    <text evidence="11">The sequence shown here is derived from an EMBL/GenBank/DDBJ whole genome shotgun (WGS) entry which is preliminary data.</text>
</comment>
<gene>
    <name evidence="11" type="ORF">FA046_01365</name>
</gene>
<keyword evidence="5" id="KW-0677">Repeat</keyword>
<dbReference type="GO" id="GO:0000155">
    <property type="term" value="F:phosphorelay sensor kinase activity"/>
    <property type="evidence" value="ECO:0007669"/>
    <property type="project" value="InterPro"/>
</dbReference>
<dbReference type="InterPro" id="IPR019734">
    <property type="entry name" value="TPR_rpt"/>
</dbReference>
<keyword evidence="10" id="KW-0732">Signal</keyword>
<proteinExistence type="inferred from homology"/>
<evidence type="ECO:0000256" key="10">
    <source>
        <dbReference type="SAM" id="SignalP"/>
    </source>
</evidence>
<protein>
    <recommendedName>
        <fullName evidence="3">histidine kinase</fullName>
        <ecNumber evidence="3">2.7.13.3</ecNumber>
    </recommendedName>
</protein>
<evidence type="ECO:0000256" key="3">
    <source>
        <dbReference type="ARBA" id="ARBA00012438"/>
    </source>
</evidence>
<dbReference type="OrthoDB" id="732044at2"/>
<dbReference type="Pfam" id="PF13424">
    <property type="entry name" value="TPR_12"/>
    <property type="match status" value="1"/>
</dbReference>
<sequence length="480" mass="54141">MTLKYILLVFLMFFSCACFSSQDSSIKASIKELKSETNDAVKVQIMGKLSFVYQYVDFTRSLYYSTEALKLAKRINYPRGIAKSYNFIGLSYSSIGKLDKALQNYLAALNANKKAGIEDETPKNLNNIAEVLLKMGDVENAKKYIAQAYSLNQKYKNKKSTSISLMLMARIYSAQNIHSKALTHLYDAKETAEGVIGIFDEGFFNTELGDIYLRAGIVDSAEIAFKKVLKFEPAEPDQVITAYYGLATLAKDKGSFNESKMFFDKALVIANQSNAQFELIKIYEGLSNLSLLMKDYKSTINYMSKKDTLKDALLGYQTSGKIISDLNSIITEQKDLENDVLRMDAVVKENELSKQKIILIILLGGITVSVCLGFIAFSNFKKRNKAYAKLHEANLIIKKHNANLEETVATRTDTIFLKNKKLKELAYFNSHKLRKHLANILGLIFLLKDEGEKKEYLNLLESEAQSLDATINQINKMIDD</sequence>
<dbReference type="PANTHER" id="PTHR46630:SF1">
    <property type="entry name" value="TETRATRICOPEPTIDE REPEAT PROTEIN 29"/>
    <property type="match status" value="1"/>
</dbReference>
<dbReference type="PROSITE" id="PS50005">
    <property type="entry name" value="TPR"/>
    <property type="match status" value="1"/>
</dbReference>
<organism evidence="11 12">
    <name type="scientific">Pedobacter cryophilus</name>
    <dbReference type="NCBI Taxonomy" id="2571271"/>
    <lineage>
        <taxon>Bacteria</taxon>
        <taxon>Pseudomonadati</taxon>
        <taxon>Bacteroidota</taxon>
        <taxon>Sphingobacteriia</taxon>
        <taxon>Sphingobacteriales</taxon>
        <taxon>Sphingobacteriaceae</taxon>
        <taxon>Pedobacter</taxon>
    </lineage>
</organism>
<dbReference type="Gene3D" id="1.25.40.10">
    <property type="entry name" value="Tetratricopeptide repeat domain"/>
    <property type="match status" value="2"/>
</dbReference>
<evidence type="ECO:0000256" key="6">
    <source>
        <dbReference type="ARBA" id="ARBA00022803"/>
    </source>
</evidence>
<evidence type="ECO:0000313" key="11">
    <source>
        <dbReference type="EMBL" id="TKC00358.1"/>
    </source>
</evidence>
<dbReference type="InterPro" id="IPR011990">
    <property type="entry name" value="TPR-like_helical_dom_sf"/>
</dbReference>
<feature type="chain" id="PRO_5020580988" description="histidine kinase" evidence="10">
    <location>
        <begin position="21"/>
        <end position="480"/>
    </location>
</feature>
<dbReference type="SMART" id="SM00028">
    <property type="entry name" value="TPR"/>
    <property type="match status" value="5"/>
</dbReference>
<evidence type="ECO:0000313" key="12">
    <source>
        <dbReference type="Proteomes" id="UP000308181"/>
    </source>
</evidence>
<keyword evidence="6 8" id="KW-0802">TPR repeat</keyword>
<keyword evidence="12" id="KW-1185">Reference proteome</keyword>
<dbReference type="EMBL" id="SWBP01000001">
    <property type="protein sequence ID" value="TKC00358.1"/>
    <property type="molecule type" value="Genomic_DNA"/>
</dbReference>
<evidence type="ECO:0000256" key="2">
    <source>
        <dbReference type="ARBA" id="ARBA00004496"/>
    </source>
</evidence>
<keyword evidence="9" id="KW-0472">Membrane</keyword>
<dbReference type="CDD" id="cd00082">
    <property type="entry name" value="HisKA"/>
    <property type="match status" value="1"/>
</dbReference>
<evidence type="ECO:0000256" key="5">
    <source>
        <dbReference type="ARBA" id="ARBA00022737"/>
    </source>
</evidence>
<dbReference type="RefSeq" id="WP_136824568.1">
    <property type="nucleotide sequence ID" value="NZ_SWBP01000001.1"/>
</dbReference>
<feature type="transmembrane region" description="Helical" evidence="9">
    <location>
        <begin position="357"/>
        <end position="377"/>
    </location>
</feature>
<evidence type="ECO:0000256" key="7">
    <source>
        <dbReference type="ARBA" id="ARBA00038253"/>
    </source>
</evidence>
<dbReference type="InterPro" id="IPR003661">
    <property type="entry name" value="HisK_dim/P_dom"/>
</dbReference>
<evidence type="ECO:0000256" key="4">
    <source>
        <dbReference type="ARBA" id="ARBA00022490"/>
    </source>
</evidence>
<keyword evidence="9" id="KW-1133">Transmembrane helix</keyword>
<accession>A0A4U1C9M9</accession>
<evidence type="ECO:0000256" key="8">
    <source>
        <dbReference type="PROSITE-ProRule" id="PRU00339"/>
    </source>
</evidence>